<feature type="chain" id="PRO_5022820928" evidence="1">
    <location>
        <begin position="24"/>
        <end position="174"/>
    </location>
</feature>
<dbReference type="Proteomes" id="UP000325273">
    <property type="component" value="Unassembled WGS sequence"/>
</dbReference>
<evidence type="ECO:0000313" key="3">
    <source>
        <dbReference type="Proteomes" id="UP000325273"/>
    </source>
</evidence>
<organism evidence="2 3">
    <name type="scientific">Paraburkholderia panacisoli</name>
    <dbReference type="NCBI Taxonomy" id="2603818"/>
    <lineage>
        <taxon>Bacteria</taxon>
        <taxon>Pseudomonadati</taxon>
        <taxon>Pseudomonadota</taxon>
        <taxon>Betaproteobacteria</taxon>
        <taxon>Burkholderiales</taxon>
        <taxon>Burkholderiaceae</taxon>
        <taxon>Paraburkholderia</taxon>
    </lineage>
</organism>
<reference evidence="2 3" key="1">
    <citation type="submission" date="2019-08" db="EMBL/GenBank/DDBJ databases">
        <title>Paraburkholderia sp. DCY113.</title>
        <authorList>
            <person name="Kang J."/>
        </authorList>
    </citation>
    <scope>NUCLEOTIDE SEQUENCE [LARGE SCALE GENOMIC DNA]</scope>
    <source>
        <strain evidence="2 3">DCY113</strain>
    </source>
</reference>
<keyword evidence="3" id="KW-1185">Reference proteome</keyword>
<name>A0A5B0GWS7_9BURK</name>
<keyword evidence="1" id="KW-0732">Signal</keyword>
<proteinExistence type="predicted"/>
<protein>
    <submittedName>
        <fullName evidence="2">Uncharacterized protein</fullName>
    </submittedName>
</protein>
<comment type="caution">
    <text evidence="2">The sequence shown here is derived from an EMBL/GenBank/DDBJ whole genome shotgun (WGS) entry which is preliminary data.</text>
</comment>
<evidence type="ECO:0000256" key="1">
    <source>
        <dbReference type="SAM" id="SignalP"/>
    </source>
</evidence>
<dbReference type="AlphaFoldDB" id="A0A5B0GWS7"/>
<accession>A0A5B0GWS7</accession>
<feature type="signal peptide" evidence="1">
    <location>
        <begin position="1"/>
        <end position="23"/>
    </location>
</feature>
<dbReference type="EMBL" id="VTUZ01000017">
    <property type="protein sequence ID" value="KAA1007395.1"/>
    <property type="molecule type" value="Genomic_DNA"/>
</dbReference>
<gene>
    <name evidence="2" type="ORF">FVF58_25060</name>
</gene>
<dbReference type="RefSeq" id="WP_149672520.1">
    <property type="nucleotide sequence ID" value="NZ_VTUZ01000017.1"/>
</dbReference>
<evidence type="ECO:0000313" key="2">
    <source>
        <dbReference type="EMBL" id="KAA1007395.1"/>
    </source>
</evidence>
<sequence length="174" mass="17759">MKVKASGIVAGALLAFAPLVSSAALLPAPFEGSRTMQAEGVVKSIDQAKRSLTVLDAHGGEGAFTVTDARNLAQIRLGSKVHIRMIRNAVIRVTHAADGQGKFAQAAPRDTAQTVTAEVAAIDRATGVLALKGADGSAFHIQSREPAAVANIAPGMQVSVTFAPEVSVAVAPAQ</sequence>